<protein>
    <recommendedName>
        <fullName evidence="1">Protein kinase domain-containing protein</fullName>
    </recommendedName>
</protein>
<dbReference type="GO" id="GO:0005524">
    <property type="term" value="F:ATP binding"/>
    <property type="evidence" value="ECO:0007669"/>
    <property type="project" value="InterPro"/>
</dbReference>
<sequence length="694" mass="77717">MEGADHPSVVYPNAIGRSIRDHLSMSPDASRMTLVFDVVSGLSYMHQFDVAHGSLNPESVLIAHDERAVITDTHSPNPQAARYSAPELVADEGVRSKAADIWALACLIYEVISGNVPFCQIATEFRVAGAVATGSKPLRPGKGVNGNDISDAIWQVLLMCWEFRPEDRHKCIAVQQIFRSMVSEDNRPPSTLDIPSGAFTGFHFNIEEMKSRLTQILGSEDLPSLRVPEHLRKVVASFLPDTARLKATVAAAKKLDPRNLQIFVDFLDLMLDDLTDPFGDPTSIMLSTIMVSTHVIPRCYKLDSIQYDSTPIFKGTDAVAYKARGLNLRINHVTDSWTVKAILKQLTRWRHTSHPNIIPFYGVFHEGAIQSPRLYVVTPLYSKGCLEDYASTLPQESRFPLISDVVAGMVYYWNRDQGISYYNKTEIMISDEGRAVIASFNSVYLYATDPLSSAHQARFEAPGPDTSADGSRYMLMDNLLKILSRKEPYYQYTGASDISSAISRGELPRRPDHSDDIDEIDDRAWGLIMRCCKPESTDRPTAVEVQEMIASWKVDDSRPEGENSLGGEFLTMRSASDVDFRHVEMLIGRIQMELLRDPLSELLRSHIKEIATTATELKREDVSMLVDFLDLARLRSLSPAGLSVDIRGAKSYLGIVGKNHIDYAYLPSTLRDQGYQIRPKANGRRRLWTRAPRN</sequence>
<dbReference type="AlphaFoldDB" id="A0AAD5VKZ0"/>
<dbReference type="GO" id="GO:0004674">
    <property type="term" value="F:protein serine/threonine kinase activity"/>
    <property type="evidence" value="ECO:0007669"/>
    <property type="project" value="TreeGrafter"/>
</dbReference>
<evidence type="ECO:0000313" key="3">
    <source>
        <dbReference type="Proteomes" id="UP001213000"/>
    </source>
</evidence>
<evidence type="ECO:0000259" key="1">
    <source>
        <dbReference type="PROSITE" id="PS50011"/>
    </source>
</evidence>
<organism evidence="2 3">
    <name type="scientific">Leucocoprinus birnbaumii</name>
    <dbReference type="NCBI Taxonomy" id="56174"/>
    <lineage>
        <taxon>Eukaryota</taxon>
        <taxon>Fungi</taxon>
        <taxon>Dikarya</taxon>
        <taxon>Basidiomycota</taxon>
        <taxon>Agaricomycotina</taxon>
        <taxon>Agaricomycetes</taxon>
        <taxon>Agaricomycetidae</taxon>
        <taxon>Agaricales</taxon>
        <taxon>Agaricineae</taxon>
        <taxon>Agaricaceae</taxon>
        <taxon>Leucocoprinus</taxon>
    </lineage>
</organism>
<feature type="domain" description="Protein kinase" evidence="1">
    <location>
        <begin position="1"/>
        <end position="182"/>
    </location>
</feature>
<dbReference type="InterPro" id="IPR011009">
    <property type="entry name" value="Kinase-like_dom_sf"/>
</dbReference>
<accession>A0AAD5VKZ0</accession>
<name>A0AAD5VKZ0_9AGAR</name>
<dbReference type="Proteomes" id="UP001213000">
    <property type="component" value="Unassembled WGS sequence"/>
</dbReference>
<gene>
    <name evidence="2" type="ORF">NP233_g9324</name>
</gene>
<evidence type="ECO:0000313" key="2">
    <source>
        <dbReference type="EMBL" id="KAJ3562850.1"/>
    </source>
</evidence>
<keyword evidence="3" id="KW-1185">Reference proteome</keyword>
<dbReference type="InterPro" id="IPR000719">
    <property type="entry name" value="Prot_kinase_dom"/>
</dbReference>
<dbReference type="Pfam" id="PF00069">
    <property type="entry name" value="Pkinase"/>
    <property type="match status" value="1"/>
</dbReference>
<dbReference type="SMART" id="SM00220">
    <property type="entry name" value="S_TKc"/>
    <property type="match status" value="1"/>
</dbReference>
<dbReference type="PROSITE" id="PS50011">
    <property type="entry name" value="PROTEIN_KINASE_DOM"/>
    <property type="match status" value="2"/>
</dbReference>
<dbReference type="InterPro" id="IPR051681">
    <property type="entry name" value="Ser/Thr_Kinases-Pseudokinases"/>
</dbReference>
<comment type="caution">
    <text evidence="2">The sequence shown here is derived from an EMBL/GenBank/DDBJ whole genome shotgun (WGS) entry which is preliminary data.</text>
</comment>
<proteinExistence type="predicted"/>
<feature type="domain" description="Protein kinase" evidence="1">
    <location>
        <begin position="306"/>
        <end position="549"/>
    </location>
</feature>
<reference evidence="2" key="1">
    <citation type="submission" date="2022-07" db="EMBL/GenBank/DDBJ databases">
        <title>Genome Sequence of Leucocoprinus birnbaumii.</title>
        <authorList>
            <person name="Buettner E."/>
        </authorList>
    </citation>
    <scope>NUCLEOTIDE SEQUENCE</scope>
    <source>
        <strain evidence="2">VT141</strain>
    </source>
</reference>
<dbReference type="Gene3D" id="1.10.510.10">
    <property type="entry name" value="Transferase(Phosphotransferase) domain 1"/>
    <property type="match status" value="3"/>
</dbReference>
<dbReference type="SUPFAM" id="SSF56112">
    <property type="entry name" value="Protein kinase-like (PK-like)"/>
    <property type="match status" value="2"/>
</dbReference>
<dbReference type="PANTHER" id="PTHR44329">
    <property type="entry name" value="SERINE/THREONINE-PROTEIN KINASE TNNI3K-RELATED"/>
    <property type="match status" value="1"/>
</dbReference>
<dbReference type="EMBL" id="JANIEX010000823">
    <property type="protein sequence ID" value="KAJ3562850.1"/>
    <property type="molecule type" value="Genomic_DNA"/>
</dbReference>